<evidence type="ECO:0008006" key="3">
    <source>
        <dbReference type="Google" id="ProtNLM"/>
    </source>
</evidence>
<sequence length="451" mass="50746">MSLIIGAWNRLTGLENVPMIPDFFSSNDPRLTSSTRQPWVVGVSIPPIHKLPSELLADIFALCHAMMEDDPSLGCARVILSHVCPRWRGIILSMPLLWSTINVYGSQDLNRPRVQEHLRRSASCLLSVRIYADKADHVEDSIELVVAHAQRLKALHFFMINSHASPNLDLLRTSAFPALETLGVSIRNWQQQDADSIFHLLSTSPRIRSLMWDGPGGLPSSPCWMAFTEIDIWNTLSFQDVHTLLSQCHNVVDLQLLRVSSGGPLVNEVMVTLHQLTTLSLRATQPLDDLLDRLRLPSLKRLSLKYNHHNPSYDHSCGVLDSLLVRSECTLEELTFRDDYMPSKALDQLLRIPKLDIVFPKLTDRTLRTLTRRGDSICIMPRLESLSFMRSRSTDGVLGDMVTSRSESGGGQHAVGKLECLQTAVEVSRSRDRCALDVLKAQGMDINYENW</sequence>
<protein>
    <recommendedName>
        <fullName evidence="3">F-box domain-containing protein</fullName>
    </recommendedName>
</protein>
<dbReference type="Gene3D" id="1.20.1280.50">
    <property type="match status" value="1"/>
</dbReference>
<dbReference type="SUPFAM" id="SSF52047">
    <property type="entry name" value="RNI-like"/>
    <property type="match status" value="1"/>
</dbReference>
<evidence type="ECO:0000313" key="1">
    <source>
        <dbReference type="EMBL" id="KAL0945280.1"/>
    </source>
</evidence>
<name>A0ABR3IPR0_9AGAR</name>
<gene>
    <name evidence="1" type="ORF">HGRIS_000789</name>
</gene>
<dbReference type="Proteomes" id="UP001556367">
    <property type="component" value="Unassembled WGS sequence"/>
</dbReference>
<reference evidence="2" key="1">
    <citation type="submission" date="2024-06" db="EMBL/GenBank/DDBJ databases">
        <title>Multi-omics analyses provide insights into the biosynthesis of the anticancer antibiotic pleurotin in Hohenbuehelia grisea.</title>
        <authorList>
            <person name="Weaver J.A."/>
            <person name="Alberti F."/>
        </authorList>
    </citation>
    <scope>NUCLEOTIDE SEQUENCE [LARGE SCALE GENOMIC DNA]</scope>
    <source>
        <strain evidence="2">T-177</strain>
    </source>
</reference>
<dbReference type="InterPro" id="IPR032675">
    <property type="entry name" value="LRR_dom_sf"/>
</dbReference>
<comment type="caution">
    <text evidence="1">The sequence shown here is derived from an EMBL/GenBank/DDBJ whole genome shotgun (WGS) entry which is preliminary data.</text>
</comment>
<organism evidence="1 2">
    <name type="scientific">Hohenbuehelia grisea</name>
    <dbReference type="NCBI Taxonomy" id="104357"/>
    <lineage>
        <taxon>Eukaryota</taxon>
        <taxon>Fungi</taxon>
        <taxon>Dikarya</taxon>
        <taxon>Basidiomycota</taxon>
        <taxon>Agaricomycotina</taxon>
        <taxon>Agaricomycetes</taxon>
        <taxon>Agaricomycetidae</taxon>
        <taxon>Agaricales</taxon>
        <taxon>Pleurotineae</taxon>
        <taxon>Pleurotaceae</taxon>
        <taxon>Hohenbuehelia</taxon>
    </lineage>
</organism>
<keyword evidence="2" id="KW-1185">Reference proteome</keyword>
<proteinExistence type="predicted"/>
<dbReference type="Gene3D" id="3.80.10.10">
    <property type="entry name" value="Ribonuclease Inhibitor"/>
    <property type="match status" value="1"/>
</dbReference>
<dbReference type="EMBL" id="JASNQZ010000018">
    <property type="protein sequence ID" value="KAL0945280.1"/>
    <property type="molecule type" value="Genomic_DNA"/>
</dbReference>
<evidence type="ECO:0000313" key="2">
    <source>
        <dbReference type="Proteomes" id="UP001556367"/>
    </source>
</evidence>
<accession>A0ABR3IPR0</accession>